<dbReference type="Pfam" id="PF05800">
    <property type="entry name" value="GvpO"/>
    <property type="match status" value="1"/>
</dbReference>
<sequence>MSDRAAPGTGRDRAASAGREAAGGGRLQGRAAFIARRAVEQIAALVRRRPERVISIEPADGGWRVGVEVVETARIPDTTDILGVLEVLLDANGDLVSYRRTGRYVRGDVSRRCGR</sequence>
<keyword evidence="3" id="KW-1185">Reference proteome</keyword>
<dbReference type="Proteomes" id="UP001183202">
    <property type="component" value="Unassembled WGS sequence"/>
</dbReference>
<organism evidence="2 3">
    <name type="scientific">Pseudonocardia charpentierae</name>
    <dbReference type="NCBI Taxonomy" id="3075545"/>
    <lineage>
        <taxon>Bacteria</taxon>
        <taxon>Bacillati</taxon>
        <taxon>Actinomycetota</taxon>
        <taxon>Actinomycetes</taxon>
        <taxon>Pseudonocardiales</taxon>
        <taxon>Pseudonocardiaceae</taxon>
        <taxon>Pseudonocardia</taxon>
    </lineage>
</organism>
<reference evidence="3" key="1">
    <citation type="submission" date="2023-07" db="EMBL/GenBank/DDBJ databases">
        <title>30 novel species of actinomycetes from the DSMZ collection.</title>
        <authorList>
            <person name="Nouioui I."/>
        </authorList>
    </citation>
    <scope>NUCLEOTIDE SEQUENCE [LARGE SCALE GENOMIC DNA]</scope>
    <source>
        <strain evidence="3">DSM 45834</strain>
    </source>
</reference>
<proteinExistence type="predicted"/>
<gene>
    <name evidence="2" type="primary">gvpO</name>
    <name evidence="2" type="ORF">RM445_27730</name>
</gene>
<feature type="region of interest" description="Disordered" evidence="1">
    <location>
        <begin position="1"/>
        <end position="26"/>
    </location>
</feature>
<dbReference type="InterPro" id="IPR008634">
    <property type="entry name" value="Gas-vesicle_GvpO"/>
</dbReference>
<comment type="caution">
    <text evidence="2">The sequence shown here is derived from an EMBL/GenBank/DDBJ whole genome shotgun (WGS) entry which is preliminary data.</text>
</comment>
<dbReference type="RefSeq" id="WP_311559820.1">
    <property type="nucleotide sequence ID" value="NZ_JAVREJ010000029.1"/>
</dbReference>
<evidence type="ECO:0000256" key="1">
    <source>
        <dbReference type="SAM" id="MobiDB-lite"/>
    </source>
</evidence>
<name>A0ABU2NIB9_9PSEU</name>
<evidence type="ECO:0000313" key="2">
    <source>
        <dbReference type="EMBL" id="MDT0353307.1"/>
    </source>
</evidence>
<dbReference type="EMBL" id="JAVREJ010000029">
    <property type="protein sequence ID" value="MDT0353307.1"/>
    <property type="molecule type" value="Genomic_DNA"/>
</dbReference>
<evidence type="ECO:0000313" key="3">
    <source>
        <dbReference type="Proteomes" id="UP001183202"/>
    </source>
</evidence>
<accession>A0ABU2NIB9</accession>
<protein>
    <submittedName>
        <fullName evidence="2">Gas vesicle protein GvpO</fullName>
    </submittedName>
</protein>